<name>A0A4R6ASI1_9RHOB</name>
<dbReference type="InterPro" id="IPR007459">
    <property type="entry name" value="DNA_pol3_chi"/>
</dbReference>
<dbReference type="OrthoDB" id="9795973at2"/>
<dbReference type="GO" id="GO:0032298">
    <property type="term" value="P:positive regulation of DNA-templated DNA replication initiation"/>
    <property type="evidence" value="ECO:0007669"/>
    <property type="project" value="TreeGrafter"/>
</dbReference>
<dbReference type="RefSeq" id="WP_133343360.1">
    <property type="nucleotide sequence ID" value="NZ_SMZO01000030.1"/>
</dbReference>
<sequence length="159" mass="17613">MGVLRFYHLTRAPVEQTLPKLLRRALDAGMRVQMRCSTAERAAWFDQKLWFGSDDPFLPHGVAGGEHDALQPILLDPEDRLHAGIDCLMCLEGAPVSPEDVAQLDRTFIFFDGHDADALAHARGQWKVLTGAGLGAEYWSEASGRWAMERSVPAADQRA</sequence>
<dbReference type="EMBL" id="SMZO01000030">
    <property type="protein sequence ID" value="TDL86434.1"/>
    <property type="molecule type" value="Genomic_DNA"/>
</dbReference>
<protein>
    <submittedName>
        <fullName evidence="1">DNA polymerase III subunit chi</fullName>
    </submittedName>
</protein>
<keyword evidence="2" id="KW-1185">Reference proteome</keyword>
<dbReference type="NCBIfam" id="NF004347">
    <property type="entry name" value="PRK05728.1-4"/>
    <property type="match status" value="1"/>
</dbReference>
<proteinExistence type="predicted"/>
<evidence type="ECO:0000313" key="1">
    <source>
        <dbReference type="EMBL" id="TDL86434.1"/>
    </source>
</evidence>
<dbReference type="GO" id="GO:0003887">
    <property type="term" value="F:DNA-directed DNA polymerase activity"/>
    <property type="evidence" value="ECO:0007669"/>
    <property type="project" value="InterPro"/>
</dbReference>
<dbReference type="GO" id="GO:0006260">
    <property type="term" value="P:DNA replication"/>
    <property type="evidence" value="ECO:0007669"/>
    <property type="project" value="InterPro"/>
</dbReference>
<dbReference type="AlphaFoldDB" id="A0A4R6ASI1"/>
<comment type="caution">
    <text evidence="1">The sequence shown here is derived from an EMBL/GenBank/DDBJ whole genome shotgun (WGS) entry which is preliminary data.</text>
</comment>
<dbReference type="Gene3D" id="3.40.50.10110">
    <property type="entry name" value="DNA polymerase III subunit chi"/>
    <property type="match status" value="1"/>
</dbReference>
<gene>
    <name evidence="1" type="ORF">E2L05_13125</name>
</gene>
<organism evidence="1 2">
    <name type="scientific">Meridianimarinicoccus aquatilis</name>
    <dbReference type="NCBI Taxonomy" id="2552766"/>
    <lineage>
        <taxon>Bacteria</taxon>
        <taxon>Pseudomonadati</taxon>
        <taxon>Pseudomonadota</taxon>
        <taxon>Alphaproteobacteria</taxon>
        <taxon>Rhodobacterales</taxon>
        <taxon>Paracoccaceae</taxon>
        <taxon>Meridianimarinicoccus</taxon>
    </lineage>
</organism>
<evidence type="ECO:0000313" key="2">
    <source>
        <dbReference type="Proteomes" id="UP000294562"/>
    </source>
</evidence>
<dbReference type="Pfam" id="PF04364">
    <property type="entry name" value="DNA_pol3_chi"/>
    <property type="match status" value="1"/>
</dbReference>
<dbReference type="Proteomes" id="UP000294562">
    <property type="component" value="Unassembled WGS sequence"/>
</dbReference>
<dbReference type="InterPro" id="IPR036768">
    <property type="entry name" value="PolIII_chi_sf"/>
</dbReference>
<dbReference type="SUPFAM" id="SSF102400">
    <property type="entry name" value="DNA polymerase III chi subunit"/>
    <property type="match status" value="1"/>
</dbReference>
<dbReference type="GO" id="GO:0003677">
    <property type="term" value="F:DNA binding"/>
    <property type="evidence" value="ECO:0007669"/>
    <property type="project" value="InterPro"/>
</dbReference>
<accession>A0A4R6ASI1</accession>
<dbReference type="PANTHER" id="PTHR38767:SF1">
    <property type="entry name" value="DNA POLYMERASE III SUBUNIT CHI"/>
    <property type="match status" value="1"/>
</dbReference>
<reference evidence="1 2" key="1">
    <citation type="submission" date="2019-03" db="EMBL/GenBank/DDBJ databases">
        <title>Rhodobacteraceae bacterium SM1902, a new member of the family Rhodobacteraceae isolated from Yantai.</title>
        <authorList>
            <person name="Sun Y."/>
        </authorList>
    </citation>
    <scope>NUCLEOTIDE SEQUENCE [LARGE SCALE GENOMIC DNA]</scope>
    <source>
        <strain evidence="1 2">SM1902</strain>
    </source>
</reference>
<dbReference type="PANTHER" id="PTHR38767">
    <property type="entry name" value="DNA POLYMERASE III SUBUNIT CHI"/>
    <property type="match status" value="1"/>
</dbReference>